<name>A0A0K0EZZ2_STRVS</name>
<organism evidence="2 3">
    <name type="scientific">Strongyloides venezuelensis</name>
    <name type="common">Threadworm</name>
    <dbReference type="NCBI Taxonomy" id="75913"/>
    <lineage>
        <taxon>Eukaryota</taxon>
        <taxon>Metazoa</taxon>
        <taxon>Ecdysozoa</taxon>
        <taxon>Nematoda</taxon>
        <taxon>Chromadorea</taxon>
        <taxon>Rhabditida</taxon>
        <taxon>Tylenchina</taxon>
        <taxon>Panagrolaimomorpha</taxon>
        <taxon>Strongyloidoidea</taxon>
        <taxon>Strongyloididae</taxon>
        <taxon>Strongyloides</taxon>
    </lineage>
</organism>
<reference evidence="2" key="1">
    <citation type="submission" date="2014-07" db="EMBL/GenBank/DDBJ databases">
        <authorList>
            <person name="Martin A.A"/>
            <person name="De Silva N."/>
        </authorList>
    </citation>
    <scope>NUCLEOTIDE SEQUENCE</scope>
</reference>
<dbReference type="AlphaFoldDB" id="A0A0K0EZZ2"/>
<dbReference type="InterPro" id="IPR008974">
    <property type="entry name" value="TRAF-like"/>
</dbReference>
<dbReference type="Gene3D" id="2.60.210.10">
    <property type="entry name" value="Apoptosis, Tumor Necrosis Factor Receptor Associated Protein 2, Chain A"/>
    <property type="match status" value="2"/>
</dbReference>
<dbReference type="GO" id="GO:0016567">
    <property type="term" value="P:protein ubiquitination"/>
    <property type="evidence" value="ECO:0007669"/>
    <property type="project" value="InterPro"/>
</dbReference>
<sequence length="337" mass="39510">MRSHSYWVVQRQKITEVYPNGENERLKEYVSIYLVLLKPNKAKAKYTISILNDKEEEKNIWNSIGTREFDRNDKNFIWGYRKFVKKDLLLEKSNCLLINDTLTILCKAEIFELESENHGNRILYDVLYTNQTDVNNFKYEYTIQNFSLRPEKTGEKIISPTFVVGSKERSEWCLHICPNGQDEDSKEYISVYLTLLKPDKAKAKYRFSILNYKKEEENVKFVTESEDFIKDIGLEFSQFVKKDFLVNKLNGLLVNDCLVIFCEVDIIDLKTKNHGNLEIVDSKTLNNNNLKVVDSRTENYDNPETSTIVAEPQSELSKLVSYIIMGLKRFGNFQEFN</sequence>
<reference evidence="3" key="2">
    <citation type="submission" date="2015-08" db="UniProtKB">
        <authorList>
            <consortium name="WormBaseParasite"/>
        </authorList>
    </citation>
    <scope>IDENTIFICATION</scope>
</reference>
<evidence type="ECO:0000313" key="2">
    <source>
        <dbReference type="Proteomes" id="UP000035680"/>
    </source>
</evidence>
<dbReference type="Pfam" id="PF22486">
    <property type="entry name" value="MATH_2"/>
    <property type="match status" value="2"/>
</dbReference>
<evidence type="ECO:0000313" key="3">
    <source>
        <dbReference type="WBParaSite" id="SVE_0210200.1"/>
    </source>
</evidence>
<protein>
    <submittedName>
        <fullName evidence="3">Speckle-type POZ protein-like (inferred by orthology to a human protein)</fullName>
    </submittedName>
</protein>
<dbReference type="WBParaSite" id="SVE_0210200.1">
    <property type="protein sequence ID" value="SVE_0210200.1"/>
    <property type="gene ID" value="SVE_0210200"/>
</dbReference>
<dbReference type="STRING" id="75913.A0A0K0EZZ2"/>
<dbReference type="PANTHER" id="PTHR26379:SF477">
    <property type="entry name" value="OS08G0129000 PROTEIN"/>
    <property type="match status" value="1"/>
</dbReference>
<dbReference type="InterPro" id="IPR002083">
    <property type="entry name" value="MATH/TRAF_dom"/>
</dbReference>
<feature type="domain" description="MATH" evidence="1">
    <location>
        <begin position="1"/>
        <end position="108"/>
    </location>
</feature>
<accession>A0A0K0EZZ2</accession>
<dbReference type="PANTHER" id="PTHR26379">
    <property type="entry name" value="BTB/POZ AND MATH DOMAIN-CONTAINING PROTEIN 1"/>
    <property type="match status" value="1"/>
</dbReference>
<dbReference type="InterPro" id="IPR045005">
    <property type="entry name" value="BPM1-6"/>
</dbReference>
<dbReference type="PROSITE" id="PS50144">
    <property type="entry name" value="MATH"/>
    <property type="match status" value="2"/>
</dbReference>
<dbReference type="Proteomes" id="UP000035680">
    <property type="component" value="Unassembled WGS sequence"/>
</dbReference>
<feature type="domain" description="MATH" evidence="1">
    <location>
        <begin position="136"/>
        <end position="264"/>
    </location>
</feature>
<evidence type="ECO:0000259" key="1">
    <source>
        <dbReference type="PROSITE" id="PS50144"/>
    </source>
</evidence>
<keyword evidence="2" id="KW-1185">Reference proteome</keyword>
<proteinExistence type="predicted"/>
<dbReference type="SMART" id="SM00061">
    <property type="entry name" value="MATH"/>
    <property type="match status" value="1"/>
</dbReference>
<dbReference type="SUPFAM" id="SSF49599">
    <property type="entry name" value="TRAF domain-like"/>
    <property type="match status" value="2"/>
</dbReference>